<protein>
    <submittedName>
        <fullName evidence="6">Obscurin</fullName>
    </submittedName>
</protein>
<dbReference type="PANTHER" id="PTHR35971:SF5">
    <property type="entry name" value="OBSCURIN LIKE CYTOSKELETAL ADAPTOR 1"/>
    <property type="match status" value="1"/>
</dbReference>
<reference evidence="7" key="2">
    <citation type="submission" date="2017-12" db="EMBL/GenBank/DDBJ databases">
        <title>Genome sequence of the Bar-tailed Godwit (Limosa lapponica baueri).</title>
        <authorList>
            <person name="Lima N.C.B."/>
            <person name="Parody-Merino A.M."/>
            <person name="Battley P.F."/>
            <person name="Fidler A.E."/>
            <person name="Prosdocimi F."/>
        </authorList>
    </citation>
    <scope>NUCLEOTIDE SEQUENCE [LARGE SCALE GENOMIC DNA]</scope>
</reference>
<feature type="domain" description="Ig-like" evidence="5">
    <location>
        <begin position="40"/>
        <end position="130"/>
    </location>
</feature>
<keyword evidence="3" id="KW-0597">Phosphoprotein</keyword>
<dbReference type="SMART" id="SM00408">
    <property type="entry name" value="IGc2"/>
    <property type="match status" value="1"/>
</dbReference>
<evidence type="ECO:0000313" key="7">
    <source>
        <dbReference type="Proteomes" id="UP000233556"/>
    </source>
</evidence>
<evidence type="ECO:0000256" key="4">
    <source>
        <dbReference type="ARBA" id="ARBA00023157"/>
    </source>
</evidence>
<sequence length="136" mass="15438">MLIMTTVIVTMSSIVQIVVKWKKKPLWSQIFCVAPECWQPDVRKTPVLFKQELQNEEAKEGKQVKLTCELSKPDTPVKWMKGDTVLCASEKYEFKQRGTVAELIIRDVKSVDAGEYTCSTGELKTTARVKVNGRQS</sequence>
<dbReference type="InterPro" id="IPR036179">
    <property type="entry name" value="Ig-like_dom_sf"/>
</dbReference>
<dbReference type="InterPro" id="IPR003599">
    <property type="entry name" value="Ig_sub"/>
</dbReference>
<dbReference type="GO" id="GO:0005737">
    <property type="term" value="C:cytoplasm"/>
    <property type="evidence" value="ECO:0007669"/>
    <property type="project" value="UniProtKB-SubCell"/>
</dbReference>
<accession>A0A2I0SZ35</accession>
<proteinExistence type="predicted"/>
<dbReference type="InterPro" id="IPR003598">
    <property type="entry name" value="Ig_sub2"/>
</dbReference>
<dbReference type="Gene3D" id="2.60.40.10">
    <property type="entry name" value="Immunoglobulins"/>
    <property type="match status" value="1"/>
</dbReference>
<dbReference type="PROSITE" id="PS50835">
    <property type="entry name" value="IG_LIKE"/>
    <property type="match status" value="1"/>
</dbReference>
<dbReference type="FunFam" id="2.60.40.10:FF:000228">
    <property type="entry name" value="obscurin isoform X4"/>
    <property type="match status" value="1"/>
</dbReference>
<dbReference type="Proteomes" id="UP000233556">
    <property type="component" value="Unassembled WGS sequence"/>
</dbReference>
<dbReference type="AlphaFoldDB" id="A0A2I0SZ35"/>
<comment type="subcellular location">
    <subcellularLocation>
        <location evidence="1">Cytoplasm</location>
    </subcellularLocation>
</comment>
<reference evidence="7" key="1">
    <citation type="submission" date="2017-11" db="EMBL/GenBank/DDBJ databases">
        <authorList>
            <person name="Lima N.C."/>
            <person name="Parody-Merino A.M."/>
            <person name="Battley P.F."/>
            <person name="Fidler A.E."/>
            <person name="Prosdocimi F."/>
        </authorList>
    </citation>
    <scope>NUCLEOTIDE SEQUENCE [LARGE SCALE GENOMIC DNA]</scope>
</reference>
<dbReference type="PANTHER" id="PTHR35971">
    <property type="entry name" value="SI:DKEY-31G6.6"/>
    <property type="match status" value="1"/>
</dbReference>
<dbReference type="OrthoDB" id="6159398at2759"/>
<evidence type="ECO:0000256" key="2">
    <source>
        <dbReference type="ARBA" id="ARBA00022490"/>
    </source>
</evidence>
<dbReference type="SMART" id="SM00409">
    <property type="entry name" value="IG"/>
    <property type="match status" value="1"/>
</dbReference>
<gene>
    <name evidence="6" type="ORF">llap_22881</name>
</gene>
<dbReference type="InterPro" id="IPR013783">
    <property type="entry name" value="Ig-like_fold"/>
</dbReference>
<dbReference type="InterPro" id="IPR013098">
    <property type="entry name" value="Ig_I-set"/>
</dbReference>
<dbReference type="EMBL" id="KZ535799">
    <property type="protein sequence ID" value="PKU26815.1"/>
    <property type="molecule type" value="Genomic_DNA"/>
</dbReference>
<keyword evidence="4" id="KW-1015">Disulfide bond</keyword>
<dbReference type="InterPro" id="IPR052385">
    <property type="entry name" value="Obscurin/Obscurin-like_Reg"/>
</dbReference>
<dbReference type="Pfam" id="PF07679">
    <property type="entry name" value="I-set"/>
    <property type="match status" value="1"/>
</dbReference>
<evidence type="ECO:0000256" key="3">
    <source>
        <dbReference type="ARBA" id="ARBA00022553"/>
    </source>
</evidence>
<organism evidence="6 7">
    <name type="scientific">Limosa lapponica baueri</name>
    <dbReference type="NCBI Taxonomy" id="1758121"/>
    <lineage>
        <taxon>Eukaryota</taxon>
        <taxon>Metazoa</taxon>
        <taxon>Chordata</taxon>
        <taxon>Craniata</taxon>
        <taxon>Vertebrata</taxon>
        <taxon>Euteleostomi</taxon>
        <taxon>Archelosauria</taxon>
        <taxon>Archosauria</taxon>
        <taxon>Dinosauria</taxon>
        <taxon>Saurischia</taxon>
        <taxon>Theropoda</taxon>
        <taxon>Coelurosauria</taxon>
        <taxon>Aves</taxon>
        <taxon>Neognathae</taxon>
        <taxon>Neoaves</taxon>
        <taxon>Charadriiformes</taxon>
        <taxon>Scolopacidae</taxon>
        <taxon>Limosa</taxon>
    </lineage>
</organism>
<evidence type="ECO:0000256" key="1">
    <source>
        <dbReference type="ARBA" id="ARBA00004496"/>
    </source>
</evidence>
<dbReference type="SUPFAM" id="SSF48726">
    <property type="entry name" value="Immunoglobulin"/>
    <property type="match status" value="1"/>
</dbReference>
<keyword evidence="7" id="KW-1185">Reference proteome</keyword>
<dbReference type="InterPro" id="IPR007110">
    <property type="entry name" value="Ig-like_dom"/>
</dbReference>
<name>A0A2I0SZ35_LIMLA</name>
<evidence type="ECO:0000313" key="6">
    <source>
        <dbReference type="EMBL" id="PKU26815.1"/>
    </source>
</evidence>
<keyword evidence="2" id="KW-0963">Cytoplasm</keyword>
<evidence type="ECO:0000259" key="5">
    <source>
        <dbReference type="PROSITE" id="PS50835"/>
    </source>
</evidence>